<protein>
    <submittedName>
        <fullName evidence="1">Endonuclease 8-like 3, partial</fullName>
    </submittedName>
</protein>
<gene>
    <name evidence="1" type="ORF">PACLA_8A046532</name>
</gene>
<dbReference type="GO" id="GO:0008270">
    <property type="term" value="F:zinc ion binding"/>
    <property type="evidence" value="ECO:0007669"/>
    <property type="project" value="InterPro"/>
</dbReference>
<dbReference type="GO" id="GO:0004519">
    <property type="term" value="F:endonuclease activity"/>
    <property type="evidence" value="ECO:0007669"/>
    <property type="project" value="UniProtKB-KW"/>
</dbReference>
<proteinExistence type="predicted"/>
<comment type="caution">
    <text evidence="1">The sequence shown here is derived from an EMBL/GenBank/DDBJ whole genome shotgun (WGS) entry which is preliminary data.</text>
</comment>
<evidence type="ECO:0000313" key="2">
    <source>
        <dbReference type="Proteomes" id="UP001152795"/>
    </source>
</evidence>
<dbReference type="Proteomes" id="UP001152795">
    <property type="component" value="Unassembled WGS sequence"/>
</dbReference>
<dbReference type="PROSITE" id="PS51999">
    <property type="entry name" value="ZF_GRF"/>
    <property type="match status" value="1"/>
</dbReference>
<dbReference type="InterPro" id="IPR010666">
    <property type="entry name" value="Znf_GRF"/>
</dbReference>
<dbReference type="Pfam" id="PF06839">
    <property type="entry name" value="Zn_ribbon_GRF"/>
    <property type="match status" value="1"/>
</dbReference>
<keyword evidence="1" id="KW-0378">Hydrolase</keyword>
<keyword evidence="1" id="KW-0540">Nuclease</keyword>
<dbReference type="AlphaFoldDB" id="A0A6S7GUS3"/>
<name>A0A6S7GUS3_PARCT</name>
<dbReference type="EMBL" id="CACRXK020002725">
    <property type="protein sequence ID" value="CAB3995758.1"/>
    <property type="molecule type" value="Genomic_DNA"/>
</dbReference>
<sequence length="224" mass="25943">MREQVFDVTGSGHTLTIYKSEIVRQYFSLRQQNCTMECLHGKPAANSTTSNGSFWFCGQNPSCNFFCTEDEGYMYEKAITAWRCTEQPHPRCDGHHKLAKMCVVKNLMNVNYGRPFFVCGEKAKPCSFWMWGDVQPLAKPECRHGLPCAIRKVKKEGLNKDRLFFCCRNDKESTCRFFEWAPDGELGFFQTVNFSNKPLEKQSCNKNNYLATKFMHDFANQLQL</sequence>
<keyword evidence="1" id="KW-0255">Endonuclease</keyword>
<keyword evidence="2" id="KW-1185">Reference proteome</keyword>
<reference evidence="1" key="1">
    <citation type="submission" date="2020-04" db="EMBL/GenBank/DDBJ databases">
        <authorList>
            <person name="Alioto T."/>
            <person name="Alioto T."/>
            <person name="Gomez Garrido J."/>
        </authorList>
    </citation>
    <scope>NUCLEOTIDE SEQUENCE</scope>
    <source>
        <strain evidence="1">A484AB</strain>
    </source>
</reference>
<accession>A0A6S7GUS3</accession>
<evidence type="ECO:0000313" key="1">
    <source>
        <dbReference type="EMBL" id="CAB3995758.1"/>
    </source>
</evidence>
<organism evidence="1 2">
    <name type="scientific">Paramuricea clavata</name>
    <name type="common">Red gorgonian</name>
    <name type="synonym">Violescent sea-whip</name>
    <dbReference type="NCBI Taxonomy" id="317549"/>
    <lineage>
        <taxon>Eukaryota</taxon>
        <taxon>Metazoa</taxon>
        <taxon>Cnidaria</taxon>
        <taxon>Anthozoa</taxon>
        <taxon>Octocorallia</taxon>
        <taxon>Malacalcyonacea</taxon>
        <taxon>Plexauridae</taxon>
        <taxon>Paramuricea</taxon>
    </lineage>
</organism>